<accession>A0ABU3DLB8</accession>
<dbReference type="InterPro" id="IPR036388">
    <property type="entry name" value="WH-like_DNA-bd_sf"/>
</dbReference>
<proteinExistence type="predicted"/>
<evidence type="ECO:0000256" key="2">
    <source>
        <dbReference type="ARBA" id="ARBA00023125"/>
    </source>
</evidence>
<keyword evidence="6" id="KW-1185">Reference proteome</keyword>
<keyword evidence="1" id="KW-0805">Transcription regulation</keyword>
<dbReference type="EMBL" id="JAVRHL010000005">
    <property type="protein sequence ID" value="MDT0684483.1"/>
    <property type="molecule type" value="Genomic_DNA"/>
</dbReference>
<evidence type="ECO:0000259" key="4">
    <source>
        <dbReference type="PROSITE" id="PS51118"/>
    </source>
</evidence>
<dbReference type="RefSeq" id="WP_311694038.1">
    <property type="nucleotide sequence ID" value="NZ_JAVRHL010000005.1"/>
</dbReference>
<evidence type="ECO:0000256" key="3">
    <source>
        <dbReference type="ARBA" id="ARBA00023163"/>
    </source>
</evidence>
<dbReference type="InterPro" id="IPR002577">
    <property type="entry name" value="HTH_HxlR"/>
</dbReference>
<name>A0ABU3DLB8_9RHOB</name>
<dbReference type="PROSITE" id="PS51118">
    <property type="entry name" value="HTH_HXLR"/>
    <property type="match status" value="1"/>
</dbReference>
<dbReference type="SUPFAM" id="SSF46785">
    <property type="entry name" value="Winged helix' DNA-binding domain"/>
    <property type="match status" value="1"/>
</dbReference>
<keyword evidence="2" id="KW-0238">DNA-binding</keyword>
<dbReference type="Gene3D" id="1.10.10.10">
    <property type="entry name" value="Winged helix-like DNA-binding domain superfamily/Winged helix DNA-binding domain"/>
    <property type="match status" value="1"/>
</dbReference>
<evidence type="ECO:0000256" key="1">
    <source>
        <dbReference type="ARBA" id="ARBA00023015"/>
    </source>
</evidence>
<evidence type="ECO:0000313" key="6">
    <source>
        <dbReference type="Proteomes" id="UP001265259"/>
    </source>
</evidence>
<keyword evidence="3" id="KW-0804">Transcription</keyword>
<dbReference type="InterPro" id="IPR036390">
    <property type="entry name" value="WH_DNA-bd_sf"/>
</dbReference>
<dbReference type="PANTHER" id="PTHR33204:SF39">
    <property type="entry name" value="TRANSCRIPTIONAL REGULATORY PROTEIN"/>
    <property type="match status" value="1"/>
</dbReference>
<feature type="domain" description="HTH hxlR-type" evidence="4">
    <location>
        <begin position="12"/>
        <end position="112"/>
    </location>
</feature>
<dbReference type="Pfam" id="PF01638">
    <property type="entry name" value="HxlR"/>
    <property type="match status" value="1"/>
</dbReference>
<dbReference type="PANTHER" id="PTHR33204">
    <property type="entry name" value="TRANSCRIPTIONAL REGULATOR, MARR FAMILY"/>
    <property type="match status" value="1"/>
</dbReference>
<organism evidence="5 6">
    <name type="scientific">Tropicimonas omnivorans</name>
    <dbReference type="NCBI Taxonomy" id="3075590"/>
    <lineage>
        <taxon>Bacteria</taxon>
        <taxon>Pseudomonadati</taxon>
        <taxon>Pseudomonadota</taxon>
        <taxon>Alphaproteobacteria</taxon>
        <taxon>Rhodobacterales</taxon>
        <taxon>Roseobacteraceae</taxon>
        <taxon>Tropicimonas</taxon>
    </lineage>
</organism>
<protein>
    <submittedName>
        <fullName evidence="5">Helix-turn-helix domain-containing protein</fullName>
    </submittedName>
</protein>
<sequence>MKLGHMSVPGDCNRISPILSHVGNKWAALTILVLSERPKRYNQLRREIETISQRMLTVTLRGLERDGLVAREVFAHKTPPQVEYSLTPLGETLVQPLFALCEWSALNCTEIERNQAAHDGEAGDPHASVA</sequence>
<evidence type="ECO:0000313" key="5">
    <source>
        <dbReference type="EMBL" id="MDT0684483.1"/>
    </source>
</evidence>
<dbReference type="Proteomes" id="UP001265259">
    <property type="component" value="Unassembled WGS sequence"/>
</dbReference>
<reference evidence="5 6" key="1">
    <citation type="submission" date="2023-09" db="EMBL/GenBank/DDBJ databases">
        <authorList>
            <person name="Rey-Velasco X."/>
        </authorList>
    </citation>
    <scope>NUCLEOTIDE SEQUENCE [LARGE SCALE GENOMIC DNA]</scope>
    <source>
        <strain evidence="5 6">F158</strain>
    </source>
</reference>
<comment type="caution">
    <text evidence="5">The sequence shown here is derived from an EMBL/GenBank/DDBJ whole genome shotgun (WGS) entry which is preliminary data.</text>
</comment>
<gene>
    <name evidence="5" type="ORF">RM543_17510</name>
</gene>